<evidence type="ECO:0000313" key="2">
    <source>
        <dbReference type="EMBL" id="MCI27947.1"/>
    </source>
</evidence>
<keyword evidence="1" id="KW-0812">Transmembrane</keyword>
<keyword evidence="3" id="KW-1185">Reference proteome</keyword>
<accession>A0A392QVA6</accession>
<feature type="transmembrane region" description="Helical" evidence="1">
    <location>
        <begin position="16"/>
        <end position="36"/>
    </location>
</feature>
<keyword evidence="2" id="KW-0808">Transferase</keyword>
<proteinExistence type="predicted"/>
<organism evidence="2 3">
    <name type="scientific">Trifolium medium</name>
    <dbReference type="NCBI Taxonomy" id="97028"/>
    <lineage>
        <taxon>Eukaryota</taxon>
        <taxon>Viridiplantae</taxon>
        <taxon>Streptophyta</taxon>
        <taxon>Embryophyta</taxon>
        <taxon>Tracheophyta</taxon>
        <taxon>Spermatophyta</taxon>
        <taxon>Magnoliopsida</taxon>
        <taxon>eudicotyledons</taxon>
        <taxon>Gunneridae</taxon>
        <taxon>Pentapetalae</taxon>
        <taxon>rosids</taxon>
        <taxon>fabids</taxon>
        <taxon>Fabales</taxon>
        <taxon>Fabaceae</taxon>
        <taxon>Papilionoideae</taxon>
        <taxon>50 kb inversion clade</taxon>
        <taxon>NPAAA clade</taxon>
        <taxon>Hologalegina</taxon>
        <taxon>IRL clade</taxon>
        <taxon>Trifolieae</taxon>
        <taxon>Trifolium</taxon>
    </lineage>
</organism>
<comment type="caution">
    <text evidence="2">The sequence shown here is derived from an EMBL/GenBank/DDBJ whole genome shotgun (WGS) entry which is preliminary data.</text>
</comment>
<sequence length="39" mass="4326">IINVFKVVKSRKGSMPLALAMLYPFVVLVGGVLLWYDST</sequence>
<reference evidence="2 3" key="1">
    <citation type="journal article" date="2018" name="Front. Plant Sci.">
        <title>Red Clover (Trifolium pratense) and Zigzag Clover (T. medium) - A Picture of Genomic Similarities and Differences.</title>
        <authorList>
            <person name="Dluhosova J."/>
            <person name="Istvanek J."/>
            <person name="Nedelnik J."/>
            <person name="Repkova J."/>
        </authorList>
    </citation>
    <scope>NUCLEOTIDE SEQUENCE [LARGE SCALE GENOMIC DNA]</scope>
    <source>
        <strain evidence="3">cv. 10/8</strain>
        <tissue evidence="2">Leaf</tissue>
    </source>
</reference>
<evidence type="ECO:0000256" key="1">
    <source>
        <dbReference type="SAM" id="Phobius"/>
    </source>
</evidence>
<feature type="non-terminal residue" evidence="2">
    <location>
        <position position="1"/>
    </location>
</feature>
<keyword evidence="1" id="KW-1133">Transmembrane helix</keyword>
<dbReference type="AlphaFoldDB" id="A0A392QVA6"/>
<dbReference type="GO" id="GO:0016740">
    <property type="term" value="F:transferase activity"/>
    <property type="evidence" value="ECO:0007669"/>
    <property type="project" value="UniProtKB-KW"/>
</dbReference>
<keyword evidence="1" id="KW-0472">Membrane</keyword>
<name>A0A392QVA6_9FABA</name>
<dbReference type="EMBL" id="LXQA010162512">
    <property type="protein sequence ID" value="MCI27947.1"/>
    <property type="molecule type" value="Genomic_DNA"/>
</dbReference>
<evidence type="ECO:0000313" key="3">
    <source>
        <dbReference type="Proteomes" id="UP000265520"/>
    </source>
</evidence>
<protein>
    <submittedName>
        <fullName evidence="2">Choline/ethanolaminephosphotransferase 1-like</fullName>
    </submittedName>
</protein>
<dbReference type="Proteomes" id="UP000265520">
    <property type="component" value="Unassembled WGS sequence"/>
</dbReference>